<dbReference type="PANTHER" id="PTHR36766">
    <property type="entry name" value="PLANT BROAD-SPECTRUM MILDEW RESISTANCE PROTEIN RPW8"/>
    <property type="match status" value="1"/>
</dbReference>
<accession>A0ABD1VZI6</accession>
<feature type="domain" description="NB-ARC" evidence="3">
    <location>
        <begin position="36"/>
        <end position="126"/>
    </location>
</feature>
<dbReference type="Gene3D" id="3.40.50.300">
    <property type="entry name" value="P-loop containing nucleotide triphosphate hydrolases"/>
    <property type="match status" value="1"/>
</dbReference>
<keyword evidence="5" id="KW-1185">Reference proteome</keyword>
<dbReference type="InterPro" id="IPR002182">
    <property type="entry name" value="NB-ARC"/>
</dbReference>
<dbReference type="Pfam" id="PF00931">
    <property type="entry name" value="NB-ARC"/>
    <property type="match status" value="1"/>
</dbReference>
<keyword evidence="1" id="KW-0611">Plant defense</keyword>
<sequence length="136" mass="15366">MNCGIRSLQVTQSPSEESSLDKRVPIVDEMIVELQEEIIQITSQLVEGPDNLQIISILGLAGVGKTAIAKKLYNDSKVRSHFDKLSWCVGYLIYKRRKLLKDILSSVRNLKRDEILKMEDKELAECLGSFNAELTN</sequence>
<protein>
    <submittedName>
        <fullName evidence="4">Disease resistance protein</fullName>
    </submittedName>
</protein>
<dbReference type="SUPFAM" id="SSF52540">
    <property type="entry name" value="P-loop containing nucleoside triphosphate hydrolases"/>
    <property type="match status" value="1"/>
</dbReference>
<dbReference type="AlphaFoldDB" id="A0ABD1VZI6"/>
<reference evidence="5" key="1">
    <citation type="submission" date="2024-07" db="EMBL/GenBank/DDBJ databases">
        <title>Two chromosome-level genome assemblies of Korean endemic species Abeliophyllum distichum and Forsythia ovata (Oleaceae).</title>
        <authorList>
            <person name="Jang H."/>
        </authorList>
    </citation>
    <scope>NUCLEOTIDE SEQUENCE [LARGE SCALE GENOMIC DNA]</scope>
</reference>
<evidence type="ECO:0000259" key="3">
    <source>
        <dbReference type="Pfam" id="PF00931"/>
    </source>
</evidence>
<feature type="region of interest" description="Disordered" evidence="2">
    <location>
        <begin position="1"/>
        <end position="20"/>
    </location>
</feature>
<evidence type="ECO:0000256" key="2">
    <source>
        <dbReference type="SAM" id="MobiDB-lite"/>
    </source>
</evidence>
<comment type="caution">
    <text evidence="4">The sequence shown here is derived from an EMBL/GenBank/DDBJ whole genome shotgun (WGS) entry which is preliminary data.</text>
</comment>
<organism evidence="4 5">
    <name type="scientific">Abeliophyllum distichum</name>
    <dbReference type="NCBI Taxonomy" id="126358"/>
    <lineage>
        <taxon>Eukaryota</taxon>
        <taxon>Viridiplantae</taxon>
        <taxon>Streptophyta</taxon>
        <taxon>Embryophyta</taxon>
        <taxon>Tracheophyta</taxon>
        <taxon>Spermatophyta</taxon>
        <taxon>Magnoliopsida</taxon>
        <taxon>eudicotyledons</taxon>
        <taxon>Gunneridae</taxon>
        <taxon>Pentapetalae</taxon>
        <taxon>asterids</taxon>
        <taxon>lamiids</taxon>
        <taxon>Lamiales</taxon>
        <taxon>Oleaceae</taxon>
        <taxon>Forsythieae</taxon>
        <taxon>Abeliophyllum</taxon>
    </lineage>
</organism>
<evidence type="ECO:0000313" key="4">
    <source>
        <dbReference type="EMBL" id="KAL2542818.1"/>
    </source>
</evidence>
<dbReference type="EMBL" id="JBFOLK010000001">
    <property type="protein sequence ID" value="KAL2542818.1"/>
    <property type="molecule type" value="Genomic_DNA"/>
</dbReference>
<gene>
    <name evidence="4" type="ORF">Adt_03796</name>
</gene>
<dbReference type="GO" id="GO:0006952">
    <property type="term" value="P:defense response"/>
    <property type="evidence" value="ECO:0007669"/>
    <property type="project" value="UniProtKB-KW"/>
</dbReference>
<name>A0ABD1VZI6_9LAMI</name>
<dbReference type="InterPro" id="IPR027417">
    <property type="entry name" value="P-loop_NTPase"/>
</dbReference>
<dbReference type="Proteomes" id="UP001604336">
    <property type="component" value="Unassembled WGS sequence"/>
</dbReference>
<proteinExistence type="predicted"/>
<evidence type="ECO:0000256" key="1">
    <source>
        <dbReference type="ARBA" id="ARBA00022821"/>
    </source>
</evidence>
<evidence type="ECO:0000313" key="5">
    <source>
        <dbReference type="Proteomes" id="UP001604336"/>
    </source>
</evidence>
<feature type="compositionally biased region" description="Polar residues" evidence="2">
    <location>
        <begin position="8"/>
        <end position="17"/>
    </location>
</feature>
<dbReference type="PANTHER" id="PTHR36766:SF44">
    <property type="entry name" value="NBS-CODING RESISTANCE GENE ANALOG"/>
    <property type="match status" value="1"/>
</dbReference>